<accession>A0A0H2UV02</accession>
<dbReference type="Gene3D" id="3.40.50.150">
    <property type="entry name" value="Vaccinia Virus protein VP39"/>
    <property type="match status" value="1"/>
</dbReference>
<dbReference type="GO" id="GO:0008170">
    <property type="term" value="F:N-methyltransferase activity"/>
    <property type="evidence" value="ECO:0007669"/>
    <property type="project" value="InterPro"/>
</dbReference>
<evidence type="ECO:0000313" key="3">
    <source>
        <dbReference type="Proteomes" id="UP000000564"/>
    </source>
</evidence>
<dbReference type="RefSeq" id="WP_011054572.1">
    <property type="nucleotide sequence ID" value="NC_004070.1"/>
</dbReference>
<gene>
    <name evidence="2" type="ordered locus">SpyM3_0951</name>
</gene>
<reference evidence="2 3" key="1">
    <citation type="journal article" date="2002" name="Proc. Natl. Acad. Sci. U.S.A.">
        <title>Genome sequence of a serotype M3 strain of group A Streptococcus: phage-encoded toxins, the high-virulence phenotype, and clone emergence.</title>
        <authorList>
            <person name="Beres S.B."/>
            <person name="Sylva G.L."/>
            <person name="Barbian K.D."/>
            <person name="Lei B."/>
            <person name="Hoff J.S."/>
            <person name="Mammarella N.D."/>
            <person name="Liu M.Y."/>
            <person name="Smoot J.C."/>
            <person name="Porcella S.F."/>
            <person name="Parkins L.D."/>
            <person name="Campbell D.S."/>
            <person name="Smith T.M."/>
            <person name="McCormick J.K."/>
            <person name="Leung D.Y."/>
            <person name="Schlievert P.M."/>
            <person name="Musser J.M."/>
        </authorList>
    </citation>
    <scope>NUCLEOTIDE SEQUENCE [LARGE SCALE GENOMIC DNA]</scope>
    <source>
        <strain evidence="3">ATCC BAA-595 / MGAS315</strain>
    </source>
</reference>
<dbReference type="Proteomes" id="UP000000564">
    <property type="component" value="Chromosome"/>
</dbReference>
<proteinExistence type="predicted"/>
<feature type="domain" description="DNA methylase adenine-specific" evidence="1">
    <location>
        <begin position="49"/>
        <end position="160"/>
    </location>
</feature>
<dbReference type="AlphaFoldDB" id="A0A0H2UV02"/>
<name>A0A0H2UV02_STRP3</name>
<protein>
    <recommendedName>
        <fullName evidence="1">DNA methylase adenine-specific domain-containing protein</fullName>
    </recommendedName>
</protein>
<dbReference type="HOGENOM" id="CLU_064056_0_0_9"/>
<evidence type="ECO:0000313" key="2">
    <source>
        <dbReference type="EMBL" id="AAM79558.1"/>
    </source>
</evidence>
<evidence type="ECO:0000259" key="1">
    <source>
        <dbReference type="Pfam" id="PF02384"/>
    </source>
</evidence>
<dbReference type="InterPro" id="IPR003356">
    <property type="entry name" value="DNA_methylase_A-5"/>
</dbReference>
<dbReference type="SUPFAM" id="SSF53335">
    <property type="entry name" value="S-adenosyl-L-methionine-dependent methyltransferases"/>
    <property type="match status" value="1"/>
</dbReference>
<sequence length="211" mass="24946">MLTTNQIHKLLGVEEVYKAPDTLMKIILDKEKREDLFRQFLKYETDVSYDWFMQYFEEEQADRKNKKQDFTPKSVSTLLSKIISGNQYYEVAVGTGGILIQAWQEQRLNDSPFTYRPSKYWYHVEELSDKAVPFLLFNMSIRGINGVVVHGDSLTRQVKNIYFLQNTKDDMLSFSDINVMPRTQDIEREFNVKEWIGDGIEHIENPLIEWI</sequence>
<dbReference type="GO" id="GO:0003677">
    <property type="term" value="F:DNA binding"/>
    <property type="evidence" value="ECO:0007669"/>
    <property type="project" value="InterPro"/>
</dbReference>
<dbReference type="KEGG" id="spg:SpyM3_0951"/>
<dbReference type="InterPro" id="IPR029063">
    <property type="entry name" value="SAM-dependent_MTases_sf"/>
</dbReference>
<dbReference type="EMBL" id="AE014074">
    <property type="protein sequence ID" value="AAM79558.1"/>
    <property type="molecule type" value="Genomic_DNA"/>
</dbReference>
<dbReference type="Pfam" id="PF02384">
    <property type="entry name" value="N6_Mtase"/>
    <property type="match status" value="1"/>
</dbReference>
<organism evidence="2 3">
    <name type="scientific">Streptococcus pyogenes serotype M3 (strain ATCC BAA-595 / MGAS315)</name>
    <dbReference type="NCBI Taxonomy" id="198466"/>
    <lineage>
        <taxon>Bacteria</taxon>
        <taxon>Bacillati</taxon>
        <taxon>Bacillota</taxon>
        <taxon>Bacilli</taxon>
        <taxon>Lactobacillales</taxon>
        <taxon>Streptococcaceae</taxon>
        <taxon>Streptococcus</taxon>
    </lineage>
</organism>